<comment type="pathway">
    <text evidence="1 7">Cofactor biosynthesis; riboflavin biosynthesis; riboflavin from 2-hydroxy-3-oxobutyl phosphate and 5-amino-6-(D-ribitylamino)uracil: step 1/2.</text>
</comment>
<comment type="catalytic activity">
    <reaction evidence="6 7">
        <text>(2S)-2-hydroxy-3-oxobutyl phosphate + 5-amino-6-(D-ribitylamino)uracil = 6,7-dimethyl-8-(1-D-ribityl)lumazine + phosphate + 2 H2O + H(+)</text>
        <dbReference type="Rhea" id="RHEA:26152"/>
        <dbReference type="ChEBI" id="CHEBI:15377"/>
        <dbReference type="ChEBI" id="CHEBI:15378"/>
        <dbReference type="ChEBI" id="CHEBI:15934"/>
        <dbReference type="ChEBI" id="CHEBI:43474"/>
        <dbReference type="ChEBI" id="CHEBI:58201"/>
        <dbReference type="ChEBI" id="CHEBI:58830"/>
        <dbReference type="EC" id="2.5.1.78"/>
    </reaction>
</comment>
<evidence type="ECO:0000313" key="9">
    <source>
        <dbReference type="Proteomes" id="UP000001929"/>
    </source>
</evidence>
<evidence type="ECO:0000256" key="2">
    <source>
        <dbReference type="ARBA" id="ARBA00007424"/>
    </source>
</evidence>
<evidence type="ECO:0000256" key="1">
    <source>
        <dbReference type="ARBA" id="ARBA00004917"/>
    </source>
</evidence>
<dbReference type="Gene3D" id="3.40.50.960">
    <property type="entry name" value="Lumazine/riboflavin synthase"/>
    <property type="match status" value="1"/>
</dbReference>
<comment type="similarity">
    <text evidence="2 7">Belongs to the DMRL synthase family.</text>
</comment>
<dbReference type="GO" id="GO:0009231">
    <property type="term" value="P:riboflavin biosynthetic process"/>
    <property type="evidence" value="ECO:0007669"/>
    <property type="project" value="UniProtKB-UniRule"/>
</dbReference>
<dbReference type="AlphaFoldDB" id="Q2RTC3"/>
<gene>
    <name evidence="7" type="primary">ribH</name>
    <name evidence="8" type="ordered locus">Rru_A1822</name>
</gene>
<dbReference type="RefSeq" id="WP_011389575.1">
    <property type="nucleotide sequence ID" value="NC_007643.1"/>
</dbReference>
<dbReference type="STRING" id="269796.Rru_A1822"/>
<dbReference type="GO" id="GO:0000906">
    <property type="term" value="F:6,7-dimethyl-8-ribityllumazine synthase activity"/>
    <property type="evidence" value="ECO:0007669"/>
    <property type="project" value="UniProtKB-UniRule"/>
</dbReference>
<dbReference type="SUPFAM" id="SSF52121">
    <property type="entry name" value="Lumazine synthase"/>
    <property type="match status" value="1"/>
</dbReference>
<evidence type="ECO:0000256" key="5">
    <source>
        <dbReference type="ARBA" id="ARBA00022679"/>
    </source>
</evidence>
<dbReference type="HOGENOM" id="CLU_089358_1_2_5"/>
<evidence type="ECO:0000256" key="7">
    <source>
        <dbReference type="HAMAP-Rule" id="MF_00178"/>
    </source>
</evidence>
<organism evidence="8 9">
    <name type="scientific">Rhodospirillum rubrum (strain ATCC 11170 / ATH 1.1.1 / DSM 467 / LMG 4362 / NCIMB 8255 / S1)</name>
    <dbReference type="NCBI Taxonomy" id="269796"/>
    <lineage>
        <taxon>Bacteria</taxon>
        <taxon>Pseudomonadati</taxon>
        <taxon>Pseudomonadota</taxon>
        <taxon>Alphaproteobacteria</taxon>
        <taxon>Rhodospirillales</taxon>
        <taxon>Rhodospirillaceae</taxon>
        <taxon>Rhodospirillum</taxon>
    </lineage>
</organism>
<dbReference type="PANTHER" id="PTHR21058:SF0">
    <property type="entry name" value="6,7-DIMETHYL-8-RIBITYLLUMAZINE SYNTHASE"/>
    <property type="match status" value="1"/>
</dbReference>
<dbReference type="eggNOG" id="COG0054">
    <property type="taxonomic scope" value="Bacteria"/>
</dbReference>
<dbReference type="PhylomeDB" id="Q2RTC3"/>
<sequence length="153" mass="16498">MSTTGGPRILIVEARFYEEITDNLVRGAVQALTAAGAGFKRIIVPGIIETPAVIRYAVRSIELRATDHRYAGYVVLGCAIKGETDHYENAARVAMDGIKDLTLQYSLAVGNGILTCRTGEQALVRSDPAGRDFGGQAARACLRMLDVKREMGL</sequence>
<dbReference type="EnsemblBacteria" id="ABC22622">
    <property type="protein sequence ID" value="ABC22622"/>
    <property type="gene ID" value="Rru_A1822"/>
</dbReference>
<dbReference type="PANTHER" id="PTHR21058">
    <property type="entry name" value="6,7-DIMETHYL-8-RIBITYLLUMAZINE SYNTHASE DMRL SYNTHASE LUMAZINE SYNTHASE"/>
    <property type="match status" value="1"/>
</dbReference>
<evidence type="ECO:0000256" key="6">
    <source>
        <dbReference type="ARBA" id="ARBA00048785"/>
    </source>
</evidence>
<dbReference type="CDD" id="cd09209">
    <property type="entry name" value="Lumazine_synthase-I"/>
    <property type="match status" value="1"/>
</dbReference>
<keyword evidence="4 7" id="KW-0686">Riboflavin biosynthesis</keyword>
<dbReference type="GO" id="GO:0009349">
    <property type="term" value="C:riboflavin synthase complex"/>
    <property type="evidence" value="ECO:0007669"/>
    <property type="project" value="InterPro"/>
</dbReference>
<dbReference type="Proteomes" id="UP000001929">
    <property type="component" value="Chromosome"/>
</dbReference>
<dbReference type="GO" id="GO:0005829">
    <property type="term" value="C:cytosol"/>
    <property type="evidence" value="ECO:0007669"/>
    <property type="project" value="TreeGrafter"/>
</dbReference>
<feature type="binding site" evidence="7">
    <location>
        <position position="111"/>
    </location>
    <ligand>
        <name>5-amino-6-(D-ribitylamino)uracil</name>
        <dbReference type="ChEBI" id="CHEBI:15934"/>
    </ligand>
</feature>
<reference evidence="8 9" key="1">
    <citation type="journal article" date="2011" name="Stand. Genomic Sci.">
        <title>Complete genome sequence of Rhodospirillum rubrum type strain (S1).</title>
        <authorList>
            <person name="Munk A.C."/>
            <person name="Copeland A."/>
            <person name="Lucas S."/>
            <person name="Lapidus A."/>
            <person name="Del Rio T.G."/>
            <person name="Barry K."/>
            <person name="Detter J.C."/>
            <person name="Hammon N."/>
            <person name="Israni S."/>
            <person name="Pitluck S."/>
            <person name="Brettin T."/>
            <person name="Bruce D."/>
            <person name="Han C."/>
            <person name="Tapia R."/>
            <person name="Gilna P."/>
            <person name="Schmutz J."/>
            <person name="Larimer F."/>
            <person name="Land M."/>
            <person name="Kyrpides N.C."/>
            <person name="Mavromatis K."/>
            <person name="Richardson P."/>
            <person name="Rohde M."/>
            <person name="Goker M."/>
            <person name="Klenk H.P."/>
            <person name="Zhang Y."/>
            <person name="Roberts G.P."/>
            <person name="Reslewic S."/>
            <person name="Schwartz D.C."/>
        </authorList>
    </citation>
    <scope>NUCLEOTIDE SEQUENCE [LARGE SCALE GENOMIC DNA]</scope>
    <source>
        <strain evidence="9">ATCC 11170 / ATH 1.1.1 / DSM 467 / LMG 4362 / NCIMB 8255 / S1</strain>
    </source>
</reference>
<dbReference type="InterPro" id="IPR002180">
    <property type="entry name" value="LS/RS"/>
</dbReference>
<evidence type="ECO:0000313" key="8">
    <source>
        <dbReference type="EMBL" id="ABC22622.1"/>
    </source>
</evidence>
<dbReference type="EC" id="2.5.1.78" evidence="3 7"/>
<dbReference type="EMBL" id="CP000230">
    <property type="protein sequence ID" value="ABC22622.1"/>
    <property type="molecule type" value="Genomic_DNA"/>
</dbReference>
<feature type="binding site" evidence="7">
    <location>
        <begin position="78"/>
        <end position="80"/>
    </location>
    <ligand>
        <name>5-amino-6-(D-ribitylamino)uracil</name>
        <dbReference type="ChEBI" id="CHEBI:15934"/>
    </ligand>
</feature>
<dbReference type="KEGG" id="rru:Rru_A1822"/>
<evidence type="ECO:0000256" key="3">
    <source>
        <dbReference type="ARBA" id="ARBA00012664"/>
    </source>
</evidence>
<feature type="binding site" evidence="7">
    <location>
        <begin position="47"/>
        <end position="49"/>
    </location>
    <ligand>
        <name>5-amino-6-(D-ribitylamino)uracil</name>
        <dbReference type="ChEBI" id="CHEBI:15934"/>
    </ligand>
</feature>
<comment type="function">
    <text evidence="7">Catalyzes the formation of 6,7-dimethyl-8-ribityllumazine by condensation of 5-amino-6-(D-ribitylamino)uracil with 3,4-dihydroxy-2-butanone 4-phosphate. This is the penultimate step in the biosynthesis of riboflavin.</text>
</comment>
<feature type="active site" description="Proton donor" evidence="7">
    <location>
        <position position="86"/>
    </location>
</feature>
<dbReference type="UniPathway" id="UPA00275">
    <property type="reaction ID" value="UER00404"/>
</dbReference>
<dbReference type="InterPro" id="IPR036467">
    <property type="entry name" value="LS/RS_sf"/>
</dbReference>
<keyword evidence="9" id="KW-1185">Reference proteome</keyword>
<accession>Q2RTC3</accession>
<name>Q2RTC3_RHORT</name>
<evidence type="ECO:0000256" key="4">
    <source>
        <dbReference type="ARBA" id="ARBA00022619"/>
    </source>
</evidence>
<feature type="binding site" evidence="7">
    <location>
        <position position="16"/>
    </location>
    <ligand>
        <name>5-amino-6-(D-ribitylamino)uracil</name>
        <dbReference type="ChEBI" id="CHEBI:15934"/>
    </ligand>
</feature>
<keyword evidence="5 7" id="KW-0808">Transferase</keyword>
<dbReference type="HAMAP" id="MF_00178">
    <property type="entry name" value="Lumazine_synth"/>
    <property type="match status" value="1"/>
</dbReference>
<feature type="binding site" evidence="7">
    <location>
        <position position="125"/>
    </location>
    <ligand>
        <name>(2S)-2-hydroxy-3-oxobutyl phosphate</name>
        <dbReference type="ChEBI" id="CHEBI:58830"/>
    </ligand>
</feature>
<feature type="binding site" evidence="7">
    <location>
        <begin position="83"/>
        <end position="84"/>
    </location>
    <ligand>
        <name>(2S)-2-hydroxy-3-oxobutyl phosphate</name>
        <dbReference type="ChEBI" id="CHEBI:58830"/>
    </ligand>
</feature>
<dbReference type="PATRIC" id="fig|269796.9.peg.1900"/>
<dbReference type="InterPro" id="IPR034964">
    <property type="entry name" value="LS"/>
</dbReference>
<dbReference type="Pfam" id="PF00885">
    <property type="entry name" value="DMRL_synthase"/>
    <property type="match status" value="1"/>
</dbReference>
<proteinExistence type="inferred from homology"/>
<protein>
    <recommendedName>
        <fullName evidence="3 7">6,7-dimethyl-8-ribityllumazine synthase</fullName>
        <shortName evidence="7">DMRL synthase</shortName>
        <shortName evidence="7">LS</shortName>
        <shortName evidence="7">Lumazine synthase</shortName>
        <ecNumber evidence="3 7">2.5.1.78</ecNumber>
    </recommendedName>
</protein>